<keyword evidence="2" id="KW-1185">Reference proteome</keyword>
<evidence type="ECO:0000313" key="2">
    <source>
        <dbReference type="Proteomes" id="UP000001312"/>
    </source>
</evidence>
<organism evidence="1 2">
    <name type="scientific">Sclerotinia sclerotiorum (strain ATCC 18683 / 1980 / Ss-1)</name>
    <name type="common">White mold</name>
    <name type="synonym">Whetzelinia sclerotiorum</name>
    <dbReference type="NCBI Taxonomy" id="665079"/>
    <lineage>
        <taxon>Eukaryota</taxon>
        <taxon>Fungi</taxon>
        <taxon>Dikarya</taxon>
        <taxon>Ascomycota</taxon>
        <taxon>Pezizomycotina</taxon>
        <taxon>Leotiomycetes</taxon>
        <taxon>Helotiales</taxon>
        <taxon>Sclerotiniaceae</taxon>
        <taxon>Sclerotinia</taxon>
    </lineage>
</organism>
<gene>
    <name evidence="1" type="ORF">SS1G_08153</name>
</gene>
<reference evidence="2" key="1">
    <citation type="journal article" date="2011" name="PLoS Genet.">
        <title>Genomic analysis of the necrotrophic fungal pathogens Sclerotinia sclerotiorum and Botrytis cinerea.</title>
        <authorList>
            <person name="Amselem J."/>
            <person name="Cuomo C.A."/>
            <person name="van Kan J.A."/>
            <person name="Viaud M."/>
            <person name="Benito E.P."/>
            <person name="Couloux A."/>
            <person name="Coutinho P.M."/>
            <person name="de Vries R.P."/>
            <person name="Dyer P.S."/>
            <person name="Fillinger S."/>
            <person name="Fournier E."/>
            <person name="Gout L."/>
            <person name="Hahn M."/>
            <person name="Kohn L."/>
            <person name="Lapalu N."/>
            <person name="Plummer K.M."/>
            <person name="Pradier J.M."/>
            <person name="Quevillon E."/>
            <person name="Sharon A."/>
            <person name="Simon A."/>
            <person name="ten Have A."/>
            <person name="Tudzynski B."/>
            <person name="Tudzynski P."/>
            <person name="Wincker P."/>
            <person name="Andrew M."/>
            <person name="Anthouard V."/>
            <person name="Beever R.E."/>
            <person name="Beffa R."/>
            <person name="Benoit I."/>
            <person name="Bouzid O."/>
            <person name="Brault B."/>
            <person name="Chen Z."/>
            <person name="Choquer M."/>
            <person name="Collemare J."/>
            <person name="Cotton P."/>
            <person name="Danchin E.G."/>
            <person name="Da Silva C."/>
            <person name="Gautier A."/>
            <person name="Giraud C."/>
            <person name="Giraud T."/>
            <person name="Gonzalez C."/>
            <person name="Grossetete S."/>
            <person name="Guldener U."/>
            <person name="Henrissat B."/>
            <person name="Howlett B.J."/>
            <person name="Kodira C."/>
            <person name="Kretschmer M."/>
            <person name="Lappartient A."/>
            <person name="Leroch M."/>
            <person name="Levis C."/>
            <person name="Mauceli E."/>
            <person name="Neuveglise C."/>
            <person name="Oeser B."/>
            <person name="Pearson M."/>
            <person name="Poulain J."/>
            <person name="Poussereau N."/>
            <person name="Quesneville H."/>
            <person name="Rascle C."/>
            <person name="Schumacher J."/>
            <person name="Segurens B."/>
            <person name="Sexton A."/>
            <person name="Silva E."/>
            <person name="Sirven C."/>
            <person name="Soanes D.M."/>
            <person name="Talbot N.J."/>
            <person name="Templeton M."/>
            <person name="Yandava C."/>
            <person name="Yarden O."/>
            <person name="Zeng Q."/>
            <person name="Rollins J.A."/>
            <person name="Lebrun M.H."/>
            <person name="Dickman M."/>
        </authorList>
    </citation>
    <scope>NUCLEOTIDE SEQUENCE [LARGE SCALE GENOMIC DNA]</scope>
    <source>
        <strain evidence="2">ATCC 18683 / 1980 / Ss-1</strain>
    </source>
</reference>
<dbReference type="HOGENOM" id="CLU_2528838_0_0_1"/>
<dbReference type="EMBL" id="CH476631">
    <property type="protein sequence ID" value="EDN92290.1"/>
    <property type="molecule type" value="Genomic_DNA"/>
</dbReference>
<accession>A7ES48</accession>
<dbReference type="AlphaFoldDB" id="A7ES48"/>
<dbReference type="InParanoid" id="A7ES48"/>
<dbReference type="KEGG" id="ssl:SS1G_08153"/>
<sequence length="84" mass="9151">MHWEVLDVLSSSKAQQGFKLDRYGVLSTEPEVMAELKRSEVDECCEKIISCGLCHPSSLENACLLCPGPSLLVSLSTYATMTGL</sequence>
<evidence type="ECO:0000313" key="1">
    <source>
        <dbReference type="EMBL" id="EDN92290.1"/>
    </source>
</evidence>
<name>A7ES48_SCLS1</name>
<dbReference type="RefSeq" id="XP_001590413.1">
    <property type="nucleotide sequence ID" value="XM_001590363.1"/>
</dbReference>
<protein>
    <submittedName>
        <fullName evidence="1">Uncharacterized protein</fullName>
    </submittedName>
</protein>
<dbReference type="Proteomes" id="UP000001312">
    <property type="component" value="Unassembled WGS sequence"/>
</dbReference>
<proteinExistence type="predicted"/>
<dbReference type="GeneID" id="5486775"/>